<keyword evidence="2" id="KW-0808">Transferase</keyword>
<evidence type="ECO:0000256" key="2">
    <source>
        <dbReference type="ARBA" id="ARBA00022679"/>
    </source>
</evidence>
<evidence type="ECO:0000313" key="7">
    <source>
        <dbReference type="EMBL" id="KGN42332.1"/>
    </source>
</evidence>
<evidence type="ECO:0000256" key="3">
    <source>
        <dbReference type="ARBA" id="ARBA00022695"/>
    </source>
</evidence>
<dbReference type="OrthoDB" id="9801810at2"/>
<dbReference type="GO" id="GO:0008878">
    <property type="term" value="F:glucose-1-phosphate adenylyltransferase activity"/>
    <property type="evidence" value="ECO:0007669"/>
    <property type="project" value="InterPro"/>
</dbReference>
<comment type="similarity">
    <text evidence="1">Belongs to the bacterial/plant glucose-1-phosphate adenylyltransferase family.</text>
</comment>
<dbReference type="CDD" id="cd02508">
    <property type="entry name" value="ADP_Glucose_PP"/>
    <property type="match status" value="1"/>
</dbReference>
<dbReference type="PANTHER" id="PTHR43523:SF2">
    <property type="entry name" value="GLUCOSE-1-PHOSPHATE ADENYLYLTRANSFERASE"/>
    <property type="match status" value="1"/>
</dbReference>
<keyword evidence="8" id="KW-1185">Reference proteome</keyword>
<reference evidence="7 8" key="1">
    <citation type="submission" date="2013-08" db="EMBL/GenBank/DDBJ databases">
        <title>The genome sequence of Knoellia aerolata.</title>
        <authorList>
            <person name="Zhu W."/>
            <person name="Wang G."/>
        </authorList>
    </citation>
    <scope>NUCLEOTIDE SEQUENCE [LARGE SCALE GENOMIC DNA]</scope>
    <source>
        <strain evidence="7 8">DSM 18566</strain>
    </source>
</reference>
<accession>A0A0A0K1X8</accession>
<dbReference type="InterPro" id="IPR005835">
    <property type="entry name" value="NTP_transferase_dom"/>
</dbReference>
<dbReference type="InterPro" id="IPR011831">
    <property type="entry name" value="ADP-Glc_PPase"/>
</dbReference>
<evidence type="ECO:0000256" key="1">
    <source>
        <dbReference type="ARBA" id="ARBA00010443"/>
    </source>
</evidence>
<dbReference type="eggNOG" id="COG0448">
    <property type="taxonomic scope" value="Bacteria"/>
</dbReference>
<proteinExistence type="inferred from homology"/>
<dbReference type="AlphaFoldDB" id="A0A0A0K1X8"/>
<dbReference type="Proteomes" id="UP000030013">
    <property type="component" value="Unassembled WGS sequence"/>
</dbReference>
<dbReference type="InterPro" id="IPR056818">
    <property type="entry name" value="GlmU/GlgC-like_hexapep"/>
</dbReference>
<dbReference type="InterPro" id="IPR029044">
    <property type="entry name" value="Nucleotide-diphossugar_trans"/>
</dbReference>
<dbReference type="RefSeq" id="WP_035933389.1">
    <property type="nucleotide sequence ID" value="NZ_AVPL01000006.1"/>
</dbReference>
<dbReference type="InterPro" id="IPR011004">
    <property type="entry name" value="Trimer_LpxA-like_sf"/>
</dbReference>
<evidence type="ECO:0000259" key="5">
    <source>
        <dbReference type="Pfam" id="PF00483"/>
    </source>
</evidence>
<evidence type="ECO:0000256" key="4">
    <source>
        <dbReference type="ARBA" id="ARBA00023056"/>
    </source>
</evidence>
<dbReference type="SUPFAM" id="SSF53448">
    <property type="entry name" value="Nucleotide-diphospho-sugar transferases"/>
    <property type="match status" value="1"/>
</dbReference>
<dbReference type="STRING" id="1385519.N801_00750"/>
<organism evidence="7 8">
    <name type="scientific">Knoellia aerolata DSM 18566</name>
    <dbReference type="NCBI Taxonomy" id="1385519"/>
    <lineage>
        <taxon>Bacteria</taxon>
        <taxon>Bacillati</taxon>
        <taxon>Actinomycetota</taxon>
        <taxon>Actinomycetes</taxon>
        <taxon>Micrococcales</taxon>
        <taxon>Intrasporangiaceae</taxon>
        <taxon>Knoellia</taxon>
    </lineage>
</organism>
<keyword evidence="3" id="KW-0548">Nucleotidyltransferase</keyword>
<dbReference type="EMBL" id="AVPL01000006">
    <property type="protein sequence ID" value="KGN42332.1"/>
    <property type="molecule type" value="Genomic_DNA"/>
</dbReference>
<keyword evidence="4" id="KW-0320">Glycogen biosynthesis</keyword>
<name>A0A0A0K1X8_9MICO</name>
<protein>
    <submittedName>
        <fullName evidence="7">Uncharacterized protein</fullName>
    </submittedName>
</protein>
<feature type="domain" description="Nucleotidyl transferase" evidence="5">
    <location>
        <begin position="9"/>
        <end position="271"/>
    </location>
</feature>
<dbReference type="GO" id="GO:0005978">
    <property type="term" value="P:glycogen biosynthetic process"/>
    <property type="evidence" value="ECO:0007669"/>
    <property type="project" value="UniProtKB-KW"/>
</dbReference>
<dbReference type="SUPFAM" id="SSF51161">
    <property type="entry name" value="Trimeric LpxA-like enzymes"/>
    <property type="match status" value="1"/>
</dbReference>
<comment type="caution">
    <text evidence="7">The sequence shown here is derived from an EMBL/GenBank/DDBJ whole genome shotgun (WGS) entry which is preliminary data.</text>
</comment>
<dbReference type="Pfam" id="PF00483">
    <property type="entry name" value="NTP_transferase"/>
    <property type="match status" value="1"/>
</dbReference>
<gene>
    <name evidence="7" type="ORF">N801_00750</name>
</gene>
<dbReference type="Gene3D" id="3.90.550.10">
    <property type="entry name" value="Spore Coat Polysaccharide Biosynthesis Protein SpsA, Chain A"/>
    <property type="match status" value="1"/>
</dbReference>
<dbReference type="PANTHER" id="PTHR43523">
    <property type="entry name" value="GLUCOSE-1-PHOSPHATE ADENYLYLTRANSFERASE-RELATED"/>
    <property type="match status" value="1"/>
</dbReference>
<evidence type="ECO:0000313" key="8">
    <source>
        <dbReference type="Proteomes" id="UP000030013"/>
    </source>
</evidence>
<evidence type="ECO:0000259" key="6">
    <source>
        <dbReference type="Pfam" id="PF24894"/>
    </source>
</evidence>
<feature type="domain" description="Glucose-1-phosphate adenylyltransferase/Bifunctional protein GlmU-like C-terminal hexapeptide" evidence="6">
    <location>
        <begin position="299"/>
        <end position="372"/>
    </location>
</feature>
<sequence length="410" mass="43053">MTRRPKVLAIVQAGGQGSRMDVLTRERAKPALPYAGQYQLVDFALSSLAHSGVTDVWLSVQYLATSLHKHVAAGRPWDLDRTRGGLQWLPPEEGSGSAAQSGFSEGNGDDLYRNLDSIRDFGADVVLVLSADQVFSLDLRDVVDQHLDTGSSCTVVTTEVSRAQAAAKAVVEVGTGGVVTGLDYKPDDPGASTIAAEIFAYNPSRLAAALEDLRAERVDAADGDDSGIGDFGEHLIPRLVEDGSVHAFALPGYWRDLGTPSEYVAAHRDLLAGRVDVFDDPQWPILTRWPELPAALVRRGATVEHSVLSAGADIAGTVVGSVIGPGVRVAKGAVVEDSVVFAQTVVEAGAEVRAAVVDSRCSIGRGARVGATPPGSRIGDDRLVLVGRDSRVGRGVVVRPGARLEPGSTA</sequence>
<dbReference type="Gene3D" id="2.160.10.10">
    <property type="entry name" value="Hexapeptide repeat proteins"/>
    <property type="match status" value="1"/>
</dbReference>
<dbReference type="Pfam" id="PF24894">
    <property type="entry name" value="Hexapep_GlmU"/>
    <property type="match status" value="1"/>
</dbReference>